<evidence type="ECO:0000256" key="1">
    <source>
        <dbReference type="ARBA" id="ARBA00000085"/>
    </source>
</evidence>
<feature type="compositionally biased region" description="Basic and acidic residues" evidence="7">
    <location>
        <begin position="364"/>
        <end position="377"/>
    </location>
</feature>
<keyword evidence="8" id="KW-0812">Transmembrane</keyword>
<dbReference type="InterPro" id="IPR004358">
    <property type="entry name" value="Sig_transdc_His_kin-like_C"/>
</dbReference>
<dbReference type="GO" id="GO:0000155">
    <property type="term" value="F:phosphorelay sensor kinase activity"/>
    <property type="evidence" value="ECO:0007669"/>
    <property type="project" value="InterPro"/>
</dbReference>
<evidence type="ECO:0000256" key="6">
    <source>
        <dbReference type="ARBA" id="ARBA00023012"/>
    </source>
</evidence>
<evidence type="ECO:0000256" key="8">
    <source>
        <dbReference type="SAM" id="Phobius"/>
    </source>
</evidence>
<feature type="region of interest" description="Disordered" evidence="7">
    <location>
        <begin position="353"/>
        <end position="414"/>
    </location>
</feature>
<keyword evidence="6" id="KW-0902">Two-component regulatory system</keyword>
<dbReference type="PRINTS" id="PR00344">
    <property type="entry name" value="BCTRLSENSOR"/>
</dbReference>
<proteinExistence type="predicted"/>
<evidence type="ECO:0000313" key="10">
    <source>
        <dbReference type="EMBL" id="SET93722.1"/>
    </source>
</evidence>
<dbReference type="CDD" id="cd00082">
    <property type="entry name" value="HisKA"/>
    <property type="match status" value="1"/>
</dbReference>
<evidence type="ECO:0000259" key="9">
    <source>
        <dbReference type="PROSITE" id="PS50109"/>
    </source>
</evidence>
<dbReference type="InterPro" id="IPR036890">
    <property type="entry name" value="HATPase_C_sf"/>
</dbReference>
<dbReference type="PANTHER" id="PTHR43711:SF1">
    <property type="entry name" value="HISTIDINE KINASE 1"/>
    <property type="match status" value="1"/>
</dbReference>
<organism evidence="10 11">
    <name type="scientific">Enterocloster lavalensis</name>
    <dbReference type="NCBI Taxonomy" id="460384"/>
    <lineage>
        <taxon>Bacteria</taxon>
        <taxon>Bacillati</taxon>
        <taxon>Bacillota</taxon>
        <taxon>Clostridia</taxon>
        <taxon>Lachnospirales</taxon>
        <taxon>Lachnospiraceae</taxon>
        <taxon>Enterocloster</taxon>
    </lineage>
</organism>
<protein>
    <recommendedName>
        <fullName evidence="2">histidine kinase</fullName>
        <ecNumber evidence="2">2.7.13.3</ecNumber>
    </recommendedName>
</protein>
<dbReference type="PROSITE" id="PS51257">
    <property type="entry name" value="PROKAR_LIPOPROTEIN"/>
    <property type="match status" value="1"/>
</dbReference>
<dbReference type="CDD" id="cd00075">
    <property type="entry name" value="HATPase"/>
    <property type="match status" value="1"/>
</dbReference>
<evidence type="ECO:0000313" key="11">
    <source>
        <dbReference type="Proteomes" id="UP000198508"/>
    </source>
</evidence>
<keyword evidence="11" id="KW-1185">Reference proteome</keyword>
<dbReference type="SUPFAM" id="SSF47384">
    <property type="entry name" value="Homodimeric domain of signal transducing histidine kinase"/>
    <property type="match status" value="1"/>
</dbReference>
<dbReference type="SMART" id="SM00388">
    <property type="entry name" value="HisKA"/>
    <property type="match status" value="1"/>
</dbReference>
<feature type="domain" description="Histidine kinase" evidence="9">
    <location>
        <begin position="188"/>
        <end position="456"/>
    </location>
</feature>
<evidence type="ECO:0000256" key="7">
    <source>
        <dbReference type="SAM" id="MobiDB-lite"/>
    </source>
</evidence>
<comment type="catalytic activity">
    <reaction evidence="1">
        <text>ATP + protein L-histidine = ADP + protein N-phospho-L-histidine.</text>
        <dbReference type="EC" id="2.7.13.3"/>
    </reaction>
</comment>
<dbReference type="EMBL" id="FOIM01000020">
    <property type="protein sequence ID" value="SET93722.1"/>
    <property type="molecule type" value="Genomic_DNA"/>
</dbReference>
<evidence type="ECO:0000256" key="2">
    <source>
        <dbReference type="ARBA" id="ARBA00012438"/>
    </source>
</evidence>
<keyword evidence="5 10" id="KW-0418">Kinase</keyword>
<dbReference type="AlphaFoldDB" id="A0A1I0IAE0"/>
<dbReference type="Proteomes" id="UP000198508">
    <property type="component" value="Unassembled WGS sequence"/>
</dbReference>
<gene>
    <name evidence="10" type="ORF">SAMN05216313_12047</name>
</gene>
<dbReference type="InterPro" id="IPR003594">
    <property type="entry name" value="HATPase_dom"/>
</dbReference>
<dbReference type="InterPro" id="IPR003661">
    <property type="entry name" value="HisK_dim/P_dom"/>
</dbReference>
<dbReference type="PROSITE" id="PS50109">
    <property type="entry name" value="HIS_KIN"/>
    <property type="match status" value="1"/>
</dbReference>
<dbReference type="RefSeq" id="WP_092366689.1">
    <property type="nucleotide sequence ID" value="NZ_DAINWJ010000238.1"/>
</dbReference>
<keyword evidence="8" id="KW-1133">Transmembrane helix</keyword>
<dbReference type="SMART" id="SM00387">
    <property type="entry name" value="HATPase_c"/>
    <property type="match status" value="1"/>
</dbReference>
<dbReference type="STRING" id="460384.SAMN05216313_12047"/>
<keyword evidence="3" id="KW-0597">Phosphoprotein</keyword>
<dbReference type="Pfam" id="PF00512">
    <property type="entry name" value="HisKA"/>
    <property type="match status" value="1"/>
</dbReference>
<dbReference type="PANTHER" id="PTHR43711">
    <property type="entry name" value="TWO-COMPONENT HISTIDINE KINASE"/>
    <property type="match status" value="1"/>
</dbReference>
<feature type="compositionally biased region" description="Low complexity" evidence="7">
    <location>
        <begin position="397"/>
        <end position="410"/>
    </location>
</feature>
<evidence type="ECO:0000256" key="5">
    <source>
        <dbReference type="ARBA" id="ARBA00022777"/>
    </source>
</evidence>
<accession>A0A1I0IAE0</accession>
<sequence length="461" mass="49546">MSRTSGRSAAIGFAAGFALGGVLAACAYVAWAAGRQYGLLARLAGQLSRRWPGNETEIVGMIKAASEGVGDGAAAGMELLRSYGFEPVRLASGFGPGMVLLTLAGLGAFLGILWWAWRRERRRKILRIGELTAYLEQSNRKEGAGLLAGREDDFSPLQDEIYKTVTALRLAAEREEKARREFADRLADVAHQIKTPVTSIAITAQALDRTGNDPGLNRIRRQTERLEQLVETLLTFARIDSGALRLENKAVDVYTALELAAETVEPVLHRRQIDLEIPNHPGISFSGDLEWTAQAFINLFKNCADHAPQGGRIAVEYGENPLYTEITVRDNGPGFAPEELPYIFQRFYQGKRSVGDEPGSGAGDGRDAGEGVSHGEEAGQAVSHGEEARPGVSHGEAAGPGVSPGSSPAPRLNREKGAGLGLALAKSVIELQGGFIEARNLPEGGACFTVRLYCHRDVTFL</sequence>
<evidence type="ECO:0000256" key="3">
    <source>
        <dbReference type="ARBA" id="ARBA00022553"/>
    </source>
</evidence>
<feature type="transmembrane region" description="Helical" evidence="8">
    <location>
        <begin position="97"/>
        <end position="117"/>
    </location>
</feature>
<dbReference type="EC" id="2.7.13.3" evidence="2"/>
<dbReference type="SUPFAM" id="SSF55874">
    <property type="entry name" value="ATPase domain of HSP90 chaperone/DNA topoisomerase II/histidine kinase"/>
    <property type="match status" value="2"/>
</dbReference>
<dbReference type="InterPro" id="IPR050736">
    <property type="entry name" value="Sensor_HK_Regulatory"/>
</dbReference>
<dbReference type="Gene3D" id="3.30.565.10">
    <property type="entry name" value="Histidine kinase-like ATPase, C-terminal domain"/>
    <property type="match status" value="2"/>
</dbReference>
<dbReference type="Pfam" id="PF02518">
    <property type="entry name" value="HATPase_c"/>
    <property type="match status" value="1"/>
</dbReference>
<reference evidence="11" key="1">
    <citation type="submission" date="2016-10" db="EMBL/GenBank/DDBJ databases">
        <authorList>
            <person name="Varghese N."/>
            <person name="Submissions S."/>
        </authorList>
    </citation>
    <scope>NUCLEOTIDE SEQUENCE [LARGE SCALE GENOMIC DNA]</scope>
    <source>
        <strain evidence="11">NLAE-zl-G277</strain>
    </source>
</reference>
<keyword evidence="4" id="KW-0808">Transferase</keyword>
<name>A0A1I0IAE0_9FIRM</name>
<dbReference type="InterPro" id="IPR036097">
    <property type="entry name" value="HisK_dim/P_sf"/>
</dbReference>
<evidence type="ECO:0000256" key="4">
    <source>
        <dbReference type="ARBA" id="ARBA00022679"/>
    </source>
</evidence>
<dbReference type="InterPro" id="IPR005467">
    <property type="entry name" value="His_kinase_dom"/>
</dbReference>
<dbReference type="Gene3D" id="1.10.287.130">
    <property type="match status" value="1"/>
</dbReference>
<keyword evidence="8" id="KW-0472">Membrane</keyword>